<evidence type="ECO:0000256" key="4">
    <source>
        <dbReference type="ARBA" id="ARBA00022692"/>
    </source>
</evidence>
<feature type="transmembrane region" description="Helical" evidence="10">
    <location>
        <begin position="194"/>
        <end position="219"/>
    </location>
</feature>
<evidence type="ECO:0000313" key="14">
    <source>
        <dbReference type="EMBL" id="MPA40125.1"/>
    </source>
</evidence>
<dbReference type="InterPro" id="IPR057290">
    <property type="entry name" value="CHX17_C"/>
</dbReference>
<evidence type="ECO:0000256" key="3">
    <source>
        <dbReference type="ARBA" id="ARBA00022538"/>
    </source>
</evidence>
<keyword evidence="6 10" id="KW-1133">Transmembrane helix</keyword>
<accession>A0A5B6Z838</accession>
<evidence type="ECO:0000259" key="11">
    <source>
        <dbReference type="Pfam" id="PF00999"/>
    </source>
</evidence>
<dbReference type="Pfam" id="PF23256">
    <property type="entry name" value="CHX17_2nd"/>
    <property type="match status" value="1"/>
</dbReference>
<evidence type="ECO:0000256" key="5">
    <source>
        <dbReference type="ARBA" id="ARBA00022958"/>
    </source>
</evidence>
<evidence type="ECO:0000259" key="13">
    <source>
        <dbReference type="Pfam" id="PF23259"/>
    </source>
</evidence>
<dbReference type="InterPro" id="IPR057291">
    <property type="entry name" value="CHX17_2nd"/>
</dbReference>
<protein>
    <submittedName>
        <fullName evidence="14">Putative cation/H(+) antiporter 3-like</fullName>
    </submittedName>
</protein>
<feature type="domain" description="Cation/H(+) antiporter C-terminal" evidence="13">
    <location>
        <begin position="626"/>
        <end position="770"/>
    </location>
</feature>
<evidence type="ECO:0000256" key="10">
    <source>
        <dbReference type="SAM" id="Phobius"/>
    </source>
</evidence>
<feature type="domain" description="Cation/H+ exchanger transmembrane" evidence="11">
    <location>
        <begin position="54"/>
        <end position="425"/>
    </location>
</feature>
<dbReference type="InterPro" id="IPR038770">
    <property type="entry name" value="Na+/solute_symporter_sf"/>
</dbReference>
<evidence type="ECO:0000256" key="8">
    <source>
        <dbReference type="ARBA" id="ARBA00023136"/>
    </source>
</evidence>
<feature type="transmembrane region" description="Helical" evidence="10">
    <location>
        <begin position="96"/>
        <end position="116"/>
    </location>
</feature>
<dbReference type="GO" id="GO:0012505">
    <property type="term" value="C:endomembrane system"/>
    <property type="evidence" value="ECO:0007669"/>
    <property type="project" value="TreeGrafter"/>
</dbReference>
<feature type="transmembrane region" description="Helical" evidence="10">
    <location>
        <begin position="337"/>
        <end position="357"/>
    </location>
</feature>
<evidence type="ECO:0000256" key="7">
    <source>
        <dbReference type="ARBA" id="ARBA00023065"/>
    </source>
</evidence>
<dbReference type="AlphaFoldDB" id="A0A5B6Z838"/>
<keyword evidence="5" id="KW-0630">Potassium</keyword>
<evidence type="ECO:0000256" key="1">
    <source>
        <dbReference type="ARBA" id="ARBA00004141"/>
    </source>
</evidence>
<keyword evidence="8 10" id="KW-0472">Membrane</keyword>
<dbReference type="GO" id="GO:0006813">
    <property type="term" value="P:potassium ion transport"/>
    <property type="evidence" value="ECO:0007669"/>
    <property type="project" value="UniProtKB-KW"/>
</dbReference>
<feature type="transmembrane region" description="Helical" evidence="10">
    <location>
        <begin position="305"/>
        <end position="325"/>
    </location>
</feature>
<dbReference type="GO" id="GO:0016020">
    <property type="term" value="C:membrane"/>
    <property type="evidence" value="ECO:0007669"/>
    <property type="project" value="UniProtKB-SubCell"/>
</dbReference>
<feature type="transmembrane region" description="Helical" evidence="10">
    <location>
        <begin position="36"/>
        <end position="54"/>
    </location>
</feature>
<reference evidence="14" key="1">
    <citation type="submission" date="2019-08" db="EMBL/GenBank/DDBJ databases">
        <title>Reference gene set and small RNA set construction with multiple tissues from Davidia involucrata Baill.</title>
        <authorList>
            <person name="Yang H."/>
            <person name="Zhou C."/>
            <person name="Li G."/>
            <person name="Wang J."/>
            <person name="Gao P."/>
            <person name="Wang M."/>
            <person name="Wang R."/>
            <person name="Zhao Y."/>
        </authorList>
    </citation>
    <scope>NUCLEOTIDE SEQUENCE</scope>
    <source>
        <tissue evidence="14">Mixed with DoveR01_LX</tissue>
    </source>
</reference>
<dbReference type="Gene3D" id="1.20.1530.20">
    <property type="match status" value="1"/>
</dbReference>
<keyword evidence="3" id="KW-0633">Potassium transport</keyword>
<feature type="transmembrane region" description="Helical" evidence="10">
    <location>
        <begin position="407"/>
        <end position="426"/>
    </location>
</feature>
<keyword evidence="4 10" id="KW-0812">Transmembrane</keyword>
<evidence type="ECO:0000256" key="2">
    <source>
        <dbReference type="ARBA" id="ARBA00022448"/>
    </source>
</evidence>
<feature type="transmembrane region" description="Helical" evidence="10">
    <location>
        <begin position="265"/>
        <end position="285"/>
    </location>
</feature>
<dbReference type="EMBL" id="GHES01009566">
    <property type="protein sequence ID" value="MPA40125.1"/>
    <property type="molecule type" value="Transcribed_RNA"/>
</dbReference>
<name>A0A5B6Z838_DAVIN</name>
<proteinExistence type="inferred from homology"/>
<keyword evidence="2" id="KW-0813">Transport</keyword>
<dbReference type="Pfam" id="PF00999">
    <property type="entry name" value="Na_H_Exchanger"/>
    <property type="match status" value="1"/>
</dbReference>
<evidence type="ECO:0000259" key="12">
    <source>
        <dbReference type="Pfam" id="PF23256"/>
    </source>
</evidence>
<dbReference type="GO" id="GO:0015297">
    <property type="term" value="F:antiporter activity"/>
    <property type="evidence" value="ECO:0007669"/>
    <property type="project" value="InterPro"/>
</dbReference>
<dbReference type="Pfam" id="PF23259">
    <property type="entry name" value="CHX17_C"/>
    <property type="match status" value="1"/>
</dbReference>
<feature type="domain" description="Cation/H(+) antiporter central" evidence="12">
    <location>
        <begin position="483"/>
        <end position="609"/>
    </location>
</feature>
<dbReference type="GO" id="GO:1902600">
    <property type="term" value="P:proton transmembrane transport"/>
    <property type="evidence" value="ECO:0007669"/>
    <property type="project" value="InterPro"/>
</dbReference>
<keyword evidence="7" id="KW-0406">Ion transport</keyword>
<dbReference type="InterPro" id="IPR006153">
    <property type="entry name" value="Cation/H_exchanger_TM"/>
</dbReference>
<feature type="transmembrane region" description="Helical" evidence="10">
    <location>
        <begin position="128"/>
        <end position="148"/>
    </location>
</feature>
<dbReference type="Gene3D" id="3.40.50.12370">
    <property type="match status" value="1"/>
</dbReference>
<gene>
    <name evidence="14" type="ORF">Din_009566</name>
</gene>
<feature type="transmembrane region" description="Helical" evidence="10">
    <location>
        <begin position="66"/>
        <end position="84"/>
    </location>
</feature>
<dbReference type="PANTHER" id="PTHR32468">
    <property type="entry name" value="CATION/H + ANTIPORTER"/>
    <property type="match status" value="1"/>
</dbReference>
<dbReference type="PANTHER" id="PTHR32468:SF22">
    <property type="entry name" value="CATION_H(+) ANTIPORTER 3-LIKE"/>
    <property type="match status" value="1"/>
</dbReference>
<comment type="subcellular location">
    <subcellularLocation>
        <location evidence="1">Membrane</location>
        <topology evidence="1">Multi-pass membrane protein</topology>
    </subcellularLocation>
</comment>
<comment type="similarity">
    <text evidence="9">Belongs to the monovalent cation:proton antiporter 2 (CPA2) transporter (TC 2.A.37) family. CHX (TC 2.A.37.4) subfamily.</text>
</comment>
<evidence type="ECO:0000256" key="9">
    <source>
        <dbReference type="ARBA" id="ARBA00038341"/>
    </source>
</evidence>
<organism evidence="14">
    <name type="scientific">Davidia involucrata</name>
    <name type="common">Dove tree</name>
    <dbReference type="NCBI Taxonomy" id="16924"/>
    <lineage>
        <taxon>Eukaryota</taxon>
        <taxon>Viridiplantae</taxon>
        <taxon>Streptophyta</taxon>
        <taxon>Embryophyta</taxon>
        <taxon>Tracheophyta</taxon>
        <taxon>Spermatophyta</taxon>
        <taxon>Magnoliopsida</taxon>
        <taxon>eudicotyledons</taxon>
        <taxon>Gunneridae</taxon>
        <taxon>Pentapetalae</taxon>
        <taxon>asterids</taxon>
        <taxon>Cornales</taxon>
        <taxon>Nyssaceae</taxon>
        <taxon>Davidia</taxon>
    </lineage>
</organism>
<feature type="transmembrane region" description="Helical" evidence="10">
    <location>
        <begin position="231"/>
        <end position="253"/>
    </location>
</feature>
<sequence>MDVNGFCKADHAPLHSPGIWDSTKAKNFIHYVLPRFQIQVAILILFSQSLHLLLGRFFSSRVVSEILAGIIIGPTFLGTIIPNFTKTLFPIEGEIYTQLLSKIGFIFFMFLIGVKMDTGLVLKSGKRACIIGVLSIVIPVAIAMYVSPYMDNFVDLNKRGAIKVVIGVQTFSPFPVIACLLTDLKIVNTELGRLCLAASLIKDISNTVIGTVINFTRVWGIGTSVAGLQSLVLYVVFVMTMMFGGRALFSWIIRRTPEGKPVKGVYIAFISFLVLVSAIISDNLGAQFQFGPFILGLAVPGGPPLGATLTDTLETFITGFFAPLLSTGSGMKSNLFVVYNFSFIFVLWTVIFVGSLVKVASTFSVAFLCKMPFKDATNLALIMSSQGIVELAVYLSYRQNKTFDEETFSSATFSVLVIAVVTPLLVRSIYDYSKIYAGYQQRNILHSAEIGELRVLACTHRQDDAWAAMKLLEASNPTKESPLSVHALHLMELVGRASPLLINHEFGQKTSTTGSRSQNVIDIFKYYEKQYSGLVDVQAFTAISMPKFMHHDICSLALDRFVSLIILPFHKKWNYQGKTIMDSNILRTINSNVLEMAPCSVGILLDRRKMQGRQSSVSLLSSTYRVAAIFLGGDDDREALAFARRMANSSEVQLTILRLMALELEDTGDQDNWEAMLDAEFLKDTRFQCSLKTNVVYIEKKVKDGPDTALIIRSMEEAFDLILVGRRHRLDSLLLSGLTEWTEMPELGAIGDLLASTDDSKPVSVLVVQQQLIQVK</sequence>
<feature type="transmembrane region" description="Helical" evidence="10">
    <location>
        <begin position="377"/>
        <end position="395"/>
    </location>
</feature>
<dbReference type="InterPro" id="IPR050794">
    <property type="entry name" value="CPA2_transporter"/>
</dbReference>
<evidence type="ECO:0000256" key="6">
    <source>
        <dbReference type="ARBA" id="ARBA00022989"/>
    </source>
</evidence>
<dbReference type="GO" id="GO:0006885">
    <property type="term" value="P:regulation of pH"/>
    <property type="evidence" value="ECO:0007669"/>
    <property type="project" value="TreeGrafter"/>
</dbReference>
<feature type="transmembrane region" description="Helical" evidence="10">
    <location>
        <begin position="160"/>
        <end position="182"/>
    </location>
</feature>